<dbReference type="FunFam" id="3.30.2350.10:FF:000006">
    <property type="entry name" value="Pseudouridine synthase"/>
    <property type="match status" value="1"/>
</dbReference>
<reference evidence="6" key="1">
    <citation type="submission" date="2016-10" db="EMBL/GenBank/DDBJ databases">
        <title>Sequence of Gallionella enrichment culture.</title>
        <authorList>
            <person name="Poehlein A."/>
            <person name="Muehling M."/>
            <person name="Daniel R."/>
        </authorList>
    </citation>
    <scope>NUCLEOTIDE SEQUENCE</scope>
</reference>
<keyword evidence="3 6" id="KW-0413">Isomerase</keyword>
<evidence type="ECO:0000259" key="5">
    <source>
        <dbReference type="Pfam" id="PF01479"/>
    </source>
</evidence>
<dbReference type="Pfam" id="PF01479">
    <property type="entry name" value="S4"/>
    <property type="match status" value="1"/>
</dbReference>
<sequence length="325" mass="35408">MSDAEEILHTLSVQPPQAGLRLDKWLAGQLPDISRSRLQALIAQGYVEDDTGPVEDAADKVRPGEIYLVTIPAAEPAIPQPEDIPLEVRYEDDHLIVVEKPAGMVTHPAAGNSAHTLVNALLHHCAASLSGIGGVKRPGIVHRLDKDTSGLMVAAKTDKAHHALAAQFAAHSIARAYRALCWGVPSPARGEITGNIGRHPTDRKRMAVVGRGGKEALTRYEVRSSFQNAVSLVECRLATGRTHQIRVHMTSIGHPLVGDPVYGRGKSHKIKGFTDEQAEALIRFPRQALHAFQLGFSHPESGEWLEFFSELPSDFNELIKLLEFA</sequence>
<dbReference type="InterPro" id="IPR002942">
    <property type="entry name" value="S4_RNA-bd"/>
</dbReference>
<dbReference type="Gene3D" id="3.30.2350.10">
    <property type="entry name" value="Pseudouridine synthase"/>
    <property type="match status" value="1"/>
</dbReference>
<dbReference type="GO" id="GO:0003723">
    <property type="term" value="F:RNA binding"/>
    <property type="evidence" value="ECO:0007669"/>
    <property type="project" value="UniProtKB-KW"/>
</dbReference>
<dbReference type="GO" id="GO:0000455">
    <property type="term" value="P:enzyme-directed rRNA pseudouridine synthesis"/>
    <property type="evidence" value="ECO:0007669"/>
    <property type="project" value="TreeGrafter"/>
</dbReference>
<dbReference type="InterPro" id="IPR036986">
    <property type="entry name" value="S4_RNA-bd_sf"/>
</dbReference>
<dbReference type="InterPro" id="IPR050188">
    <property type="entry name" value="RluA_PseudoU_synthase"/>
</dbReference>
<dbReference type="GO" id="GO:0160140">
    <property type="term" value="F:23S rRNA pseudouridine(1911/1915/1917) synthase activity"/>
    <property type="evidence" value="ECO:0007669"/>
    <property type="project" value="UniProtKB-EC"/>
</dbReference>
<feature type="domain" description="RNA-binding S4" evidence="5">
    <location>
        <begin position="21"/>
        <end position="65"/>
    </location>
</feature>
<dbReference type="EMBL" id="MLJW01000397">
    <property type="protein sequence ID" value="OIQ87915.1"/>
    <property type="molecule type" value="Genomic_DNA"/>
</dbReference>
<dbReference type="NCBIfam" id="TIGR00005">
    <property type="entry name" value="rluA_subfam"/>
    <property type="match status" value="1"/>
</dbReference>
<dbReference type="Gene3D" id="3.10.290.10">
    <property type="entry name" value="RNA-binding S4 domain"/>
    <property type="match status" value="1"/>
</dbReference>
<dbReference type="SUPFAM" id="SSF55120">
    <property type="entry name" value="Pseudouridine synthase"/>
    <property type="match status" value="1"/>
</dbReference>
<gene>
    <name evidence="6" type="primary">rluD_13</name>
    <name evidence="6" type="ORF">GALL_302100</name>
</gene>
<dbReference type="PROSITE" id="PS50889">
    <property type="entry name" value="S4"/>
    <property type="match status" value="1"/>
</dbReference>
<dbReference type="CDD" id="cd02869">
    <property type="entry name" value="PseudoU_synth_RluA_like"/>
    <property type="match status" value="1"/>
</dbReference>
<dbReference type="EC" id="5.4.99.23" evidence="6"/>
<evidence type="ECO:0000313" key="6">
    <source>
        <dbReference type="EMBL" id="OIQ87915.1"/>
    </source>
</evidence>
<dbReference type="PANTHER" id="PTHR21600">
    <property type="entry name" value="MITOCHONDRIAL RNA PSEUDOURIDINE SYNTHASE"/>
    <property type="match status" value="1"/>
</dbReference>
<dbReference type="InterPro" id="IPR006145">
    <property type="entry name" value="PsdUridine_synth_RsuA/RluA"/>
</dbReference>
<dbReference type="SUPFAM" id="SSF55174">
    <property type="entry name" value="Alpha-L RNA-binding motif"/>
    <property type="match status" value="1"/>
</dbReference>
<dbReference type="InterPro" id="IPR020103">
    <property type="entry name" value="PsdUridine_synth_cat_dom_sf"/>
</dbReference>
<feature type="domain" description="Pseudouridine synthase RsuA/RluA-like" evidence="4">
    <location>
        <begin position="94"/>
        <end position="250"/>
    </location>
</feature>
<evidence type="ECO:0000256" key="2">
    <source>
        <dbReference type="ARBA" id="ARBA00022884"/>
    </source>
</evidence>
<proteinExistence type="inferred from homology"/>
<evidence type="ECO:0000256" key="3">
    <source>
        <dbReference type="ARBA" id="ARBA00023235"/>
    </source>
</evidence>
<dbReference type="Pfam" id="PF00849">
    <property type="entry name" value="PseudoU_synth_2"/>
    <property type="match status" value="1"/>
</dbReference>
<dbReference type="PROSITE" id="PS01129">
    <property type="entry name" value="PSI_RLU"/>
    <property type="match status" value="1"/>
</dbReference>
<organism evidence="6">
    <name type="scientific">mine drainage metagenome</name>
    <dbReference type="NCBI Taxonomy" id="410659"/>
    <lineage>
        <taxon>unclassified sequences</taxon>
        <taxon>metagenomes</taxon>
        <taxon>ecological metagenomes</taxon>
    </lineage>
</organism>
<protein>
    <submittedName>
        <fullName evidence="6">Ribosomal large subunit pseudouridine synthase D</fullName>
        <ecNumber evidence="6">5.4.99.23</ecNumber>
    </submittedName>
</protein>
<dbReference type="PANTHER" id="PTHR21600:SF44">
    <property type="entry name" value="RIBOSOMAL LARGE SUBUNIT PSEUDOURIDINE SYNTHASE D"/>
    <property type="match status" value="1"/>
</dbReference>
<dbReference type="AlphaFoldDB" id="A0A1J5RE49"/>
<dbReference type="InterPro" id="IPR006225">
    <property type="entry name" value="PsdUridine_synth_RluC/D"/>
</dbReference>
<keyword evidence="2" id="KW-0694">RNA-binding</keyword>
<dbReference type="CDD" id="cd00165">
    <property type="entry name" value="S4"/>
    <property type="match status" value="1"/>
</dbReference>
<evidence type="ECO:0000256" key="1">
    <source>
        <dbReference type="ARBA" id="ARBA00010876"/>
    </source>
</evidence>
<comment type="caution">
    <text evidence="6">The sequence shown here is derived from an EMBL/GenBank/DDBJ whole genome shotgun (WGS) entry which is preliminary data.</text>
</comment>
<dbReference type="InterPro" id="IPR006224">
    <property type="entry name" value="PsdUridine_synth_RluA-like_CS"/>
</dbReference>
<evidence type="ECO:0000259" key="4">
    <source>
        <dbReference type="Pfam" id="PF00849"/>
    </source>
</evidence>
<name>A0A1J5RE49_9ZZZZ</name>
<comment type="similarity">
    <text evidence="1">Belongs to the pseudouridine synthase RluA family.</text>
</comment>
<accession>A0A1J5RE49</accession>